<dbReference type="AlphaFoldDB" id="A0A9N9S2V6"/>
<organism evidence="5 6">
    <name type="scientific">Chironomus riparius</name>
    <dbReference type="NCBI Taxonomy" id="315576"/>
    <lineage>
        <taxon>Eukaryota</taxon>
        <taxon>Metazoa</taxon>
        <taxon>Ecdysozoa</taxon>
        <taxon>Arthropoda</taxon>
        <taxon>Hexapoda</taxon>
        <taxon>Insecta</taxon>
        <taxon>Pterygota</taxon>
        <taxon>Neoptera</taxon>
        <taxon>Endopterygota</taxon>
        <taxon>Diptera</taxon>
        <taxon>Nematocera</taxon>
        <taxon>Chironomoidea</taxon>
        <taxon>Chironomidae</taxon>
        <taxon>Chironominae</taxon>
        <taxon>Chironomus</taxon>
    </lineage>
</organism>
<keyword evidence="2 4" id="KW-0732">Signal</keyword>
<evidence type="ECO:0000256" key="2">
    <source>
        <dbReference type="ARBA" id="ARBA00022729"/>
    </source>
</evidence>
<dbReference type="PANTHER" id="PTHR24369:SF210">
    <property type="entry name" value="CHAOPTIN-RELATED"/>
    <property type="match status" value="1"/>
</dbReference>
<name>A0A9N9S2V6_9DIPT</name>
<dbReference type="InterPro" id="IPR001611">
    <property type="entry name" value="Leu-rich_rpt"/>
</dbReference>
<dbReference type="OrthoDB" id="676979at2759"/>
<reference evidence="5" key="2">
    <citation type="submission" date="2022-10" db="EMBL/GenBank/DDBJ databases">
        <authorList>
            <consortium name="ENA_rothamsted_submissions"/>
            <consortium name="culmorum"/>
            <person name="King R."/>
        </authorList>
    </citation>
    <scope>NUCLEOTIDE SEQUENCE</scope>
</reference>
<evidence type="ECO:0000256" key="3">
    <source>
        <dbReference type="ARBA" id="ARBA00022737"/>
    </source>
</evidence>
<dbReference type="Proteomes" id="UP001153620">
    <property type="component" value="Chromosome 3"/>
</dbReference>
<evidence type="ECO:0000256" key="4">
    <source>
        <dbReference type="SAM" id="SignalP"/>
    </source>
</evidence>
<dbReference type="InterPro" id="IPR032675">
    <property type="entry name" value="LRR_dom_sf"/>
</dbReference>
<dbReference type="SUPFAM" id="SSF52058">
    <property type="entry name" value="L domain-like"/>
    <property type="match status" value="1"/>
</dbReference>
<dbReference type="PANTHER" id="PTHR24369">
    <property type="entry name" value="ANTIGEN BSP, PUTATIVE-RELATED"/>
    <property type="match status" value="1"/>
</dbReference>
<evidence type="ECO:0000313" key="6">
    <source>
        <dbReference type="Proteomes" id="UP001153620"/>
    </source>
</evidence>
<keyword evidence="1" id="KW-0433">Leucine-rich repeat</keyword>
<keyword evidence="3" id="KW-0677">Repeat</keyword>
<gene>
    <name evidence="5" type="ORF">CHIRRI_LOCUS10048</name>
</gene>
<evidence type="ECO:0000313" key="5">
    <source>
        <dbReference type="EMBL" id="CAG9807199.1"/>
    </source>
</evidence>
<keyword evidence="6" id="KW-1185">Reference proteome</keyword>
<dbReference type="EMBL" id="OU895879">
    <property type="protein sequence ID" value="CAG9807199.1"/>
    <property type="molecule type" value="Genomic_DNA"/>
</dbReference>
<dbReference type="Pfam" id="PF13855">
    <property type="entry name" value="LRR_8"/>
    <property type="match status" value="1"/>
</dbReference>
<reference evidence="5" key="1">
    <citation type="submission" date="2022-01" db="EMBL/GenBank/DDBJ databases">
        <authorList>
            <person name="King R."/>
        </authorList>
    </citation>
    <scope>NUCLEOTIDE SEQUENCE</scope>
</reference>
<feature type="chain" id="PRO_5040404805" evidence="4">
    <location>
        <begin position="21"/>
        <end position="361"/>
    </location>
</feature>
<accession>A0A9N9S2V6</accession>
<evidence type="ECO:0000256" key="1">
    <source>
        <dbReference type="ARBA" id="ARBA00022614"/>
    </source>
</evidence>
<dbReference type="InterPro" id="IPR050541">
    <property type="entry name" value="LRR_TM_domain-containing"/>
</dbReference>
<protein>
    <submittedName>
        <fullName evidence="5">Uncharacterized protein</fullName>
    </submittedName>
</protein>
<feature type="signal peptide" evidence="4">
    <location>
        <begin position="1"/>
        <end position="20"/>
    </location>
</feature>
<dbReference type="Gene3D" id="3.80.10.10">
    <property type="entry name" value="Ribonuclease Inhibitor"/>
    <property type="match status" value="1"/>
</dbReference>
<sequence length="361" mass="40394">MIKIFLLVLSLFGALNITTSVNIDCRFGLHNFYIAKRVYSCTIKSVTSVQYDNTYVTGIHTVRSSNDDVNGIFGNIGNVQKFPKGLSNSFKNLQSIHFNNGHIKELVAEDIKSFPQLRELYFERNKIEVIEEGTFDFNPQLAGISFLHNKIFHIHENVFDHLMNLNNLWLNGNPCPNGVARNNRNVVFKLIATAKSTCQSAAFLRLQKKFKVDCSTLPPPTLPPITTTCAPQIVLTEKPCPTDKPVPICPICSNISLSPTTCPPPIIHTTSITTEKPCPTQKPATKCPKCLTKCENIGDIFDGYDQIIADIQAQCESSGNQLYKSKIEDFEADFGNMHSEFSHKLYLKSENLKSNISQICE</sequence>
<proteinExistence type="predicted"/>
<dbReference type="GO" id="GO:0005886">
    <property type="term" value="C:plasma membrane"/>
    <property type="evidence" value="ECO:0007669"/>
    <property type="project" value="TreeGrafter"/>
</dbReference>